<feature type="domain" description="DUF6969" evidence="1">
    <location>
        <begin position="11"/>
        <end position="209"/>
    </location>
</feature>
<dbReference type="Pfam" id="PF22308">
    <property type="entry name" value="DUF6969"/>
    <property type="match status" value="1"/>
</dbReference>
<dbReference type="RefSeq" id="WP_369602201.1">
    <property type="nucleotide sequence ID" value="NZ_CP154858.1"/>
</dbReference>
<dbReference type="AlphaFoldDB" id="A0AB39UY16"/>
<proteinExistence type="predicted"/>
<organism evidence="2">
    <name type="scientific">Thermohahella caldifontis</name>
    <dbReference type="NCBI Taxonomy" id="3142973"/>
    <lineage>
        <taxon>Bacteria</taxon>
        <taxon>Pseudomonadati</taxon>
        <taxon>Pseudomonadota</taxon>
        <taxon>Gammaproteobacteria</taxon>
        <taxon>Oceanospirillales</taxon>
        <taxon>Hahellaceae</taxon>
        <taxon>Thermohahella</taxon>
    </lineage>
</organism>
<name>A0AB39UY16_9GAMM</name>
<reference evidence="2" key="1">
    <citation type="submission" date="2024-05" db="EMBL/GenBank/DDBJ databases">
        <title>Genome sequencing of novel strain.</title>
        <authorList>
            <person name="Ganbat D."/>
            <person name="Ganbat S."/>
            <person name="Lee S.-J."/>
        </authorList>
    </citation>
    <scope>NUCLEOTIDE SEQUENCE</scope>
    <source>
        <strain evidence="2">SMD15-11</strain>
    </source>
</reference>
<evidence type="ECO:0000259" key="1">
    <source>
        <dbReference type="Pfam" id="PF22308"/>
    </source>
</evidence>
<sequence length="223" mass="25439">MFDFSSREASALTLLRCQEALEKGETNVVAEVLKGQGTFYEMNHYPEGDVFDTSSGSQYYYHAHRGPEQEHGHFHLFLRVSAFDKDIAPARGEEVSEHWPEGDEALMHLVGISMDAYGLPQGLFVTNRWVTDETWFSAEDVIRHLDRFAVTHATPNWAVNLWLTAFLRLFREEIIALIRERDRQIAAARKSAPGADVLEDRHLEILAWQPVDLAATLAPFVRK</sequence>
<gene>
    <name evidence="2" type="ORF">AAIA72_04320</name>
</gene>
<dbReference type="InterPro" id="IPR054242">
    <property type="entry name" value="DUF6969"/>
</dbReference>
<dbReference type="EMBL" id="CP154858">
    <property type="protein sequence ID" value="XDT73207.1"/>
    <property type="molecule type" value="Genomic_DNA"/>
</dbReference>
<protein>
    <recommendedName>
        <fullName evidence="1">DUF6969 domain-containing protein</fullName>
    </recommendedName>
</protein>
<dbReference type="KEGG" id="tcd:AAIA72_04320"/>
<evidence type="ECO:0000313" key="2">
    <source>
        <dbReference type="EMBL" id="XDT73207.1"/>
    </source>
</evidence>
<accession>A0AB39UY16</accession>